<evidence type="ECO:0000313" key="3">
    <source>
        <dbReference type="Proteomes" id="UP001596223"/>
    </source>
</evidence>
<name>A0ABW1JTF9_9NOCA</name>
<proteinExistence type="predicted"/>
<comment type="caution">
    <text evidence="2">The sequence shown here is derived from an EMBL/GenBank/DDBJ whole genome shotgun (WGS) entry which is preliminary data.</text>
</comment>
<keyword evidence="3" id="KW-1185">Reference proteome</keyword>
<keyword evidence="1" id="KW-0472">Membrane</keyword>
<sequence>MTYPSGQQGPGGWGQPTYQPAQYAQEIPPLGPPSKKSNAGWIVVALIAVAGLVAGVGLLVSAGRDGVAGTAVAASPTLTPATTSASPTTTTKPKSAAASRFTYTDYEGPWDFQLGDVQMHADWADGRDHASCTPVEKGGKLTDLGCQYSTEMWLTAEAGAVKLTQFVLAMPDAATAETAADKIEEKDLNVRPGGIITDFETGKWKASSSKEFIIVTLVTATAAVEAALVEKYLRYRHGDTAGAIAFR</sequence>
<evidence type="ECO:0008006" key="4">
    <source>
        <dbReference type="Google" id="ProtNLM"/>
    </source>
</evidence>
<protein>
    <recommendedName>
        <fullName evidence="4">DUF3558 domain-containing protein</fullName>
    </recommendedName>
</protein>
<evidence type="ECO:0000256" key="1">
    <source>
        <dbReference type="SAM" id="Phobius"/>
    </source>
</evidence>
<keyword evidence="1" id="KW-0812">Transmembrane</keyword>
<feature type="transmembrane region" description="Helical" evidence="1">
    <location>
        <begin position="39"/>
        <end position="60"/>
    </location>
</feature>
<dbReference type="EMBL" id="JBHSQN010000007">
    <property type="protein sequence ID" value="MFC6011893.1"/>
    <property type="molecule type" value="Genomic_DNA"/>
</dbReference>
<dbReference type="RefSeq" id="WP_378604404.1">
    <property type="nucleotide sequence ID" value="NZ_JBHSQN010000007.1"/>
</dbReference>
<evidence type="ECO:0000313" key="2">
    <source>
        <dbReference type="EMBL" id="MFC6011893.1"/>
    </source>
</evidence>
<accession>A0ABW1JTF9</accession>
<keyword evidence="1" id="KW-1133">Transmembrane helix</keyword>
<organism evidence="2 3">
    <name type="scientific">Nocardia lasii</name>
    <dbReference type="NCBI Taxonomy" id="1616107"/>
    <lineage>
        <taxon>Bacteria</taxon>
        <taxon>Bacillati</taxon>
        <taxon>Actinomycetota</taxon>
        <taxon>Actinomycetes</taxon>
        <taxon>Mycobacteriales</taxon>
        <taxon>Nocardiaceae</taxon>
        <taxon>Nocardia</taxon>
    </lineage>
</organism>
<gene>
    <name evidence="2" type="ORF">ACFP3H_12625</name>
</gene>
<reference evidence="3" key="1">
    <citation type="journal article" date="2019" name="Int. J. Syst. Evol. Microbiol.">
        <title>The Global Catalogue of Microorganisms (GCM) 10K type strain sequencing project: providing services to taxonomists for standard genome sequencing and annotation.</title>
        <authorList>
            <consortium name="The Broad Institute Genomics Platform"/>
            <consortium name="The Broad Institute Genome Sequencing Center for Infectious Disease"/>
            <person name="Wu L."/>
            <person name="Ma J."/>
        </authorList>
    </citation>
    <scope>NUCLEOTIDE SEQUENCE [LARGE SCALE GENOMIC DNA]</scope>
    <source>
        <strain evidence="3">CCUG 36956</strain>
    </source>
</reference>
<dbReference type="Proteomes" id="UP001596223">
    <property type="component" value="Unassembled WGS sequence"/>
</dbReference>